<reference evidence="2" key="1">
    <citation type="submission" date="2019-08" db="EMBL/GenBank/DDBJ databases">
        <authorList>
            <person name="Kucharzyk K."/>
            <person name="Murdoch R.W."/>
            <person name="Higgins S."/>
            <person name="Loffler F."/>
        </authorList>
    </citation>
    <scope>NUCLEOTIDE SEQUENCE</scope>
</reference>
<organism evidence="2">
    <name type="scientific">bioreactor metagenome</name>
    <dbReference type="NCBI Taxonomy" id="1076179"/>
    <lineage>
        <taxon>unclassified sequences</taxon>
        <taxon>metagenomes</taxon>
        <taxon>ecological metagenomes</taxon>
    </lineage>
</organism>
<feature type="region of interest" description="Disordered" evidence="1">
    <location>
        <begin position="1"/>
        <end position="54"/>
    </location>
</feature>
<evidence type="ECO:0000256" key="1">
    <source>
        <dbReference type="SAM" id="MobiDB-lite"/>
    </source>
</evidence>
<name>A0A645F1T2_9ZZZZ</name>
<evidence type="ECO:0000313" key="2">
    <source>
        <dbReference type="EMBL" id="MPN08268.1"/>
    </source>
</evidence>
<sequence length="129" mass="14306">MEQDGIQRPPPQGGDAHPRFSSCIRSNQAGNAQAYRPQGDCNSQRTIEPVNQGLGSLQQQVDAAAEGIDGNKEVQQGKHRGCQQGKVSPLRGSNLSLIIVLMRRNYKHCHLYLIPSPMDILVTYIREDR</sequence>
<dbReference type="AlphaFoldDB" id="A0A645F1T2"/>
<protein>
    <submittedName>
        <fullName evidence="2">Uncharacterized protein</fullName>
    </submittedName>
</protein>
<comment type="caution">
    <text evidence="2">The sequence shown here is derived from an EMBL/GenBank/DDBJ whole genome shotgun (WGS) entry which is preliminary data.</text>
</comment>
<proteinExistence type="predicted"/>
<dbReference type="EMBL" id="VSSQ01054298">
    <property type="protein sequence ID" value="MPN08268.1"/>
    <property type="molecule type" value="Genomic_DNA"/>
</dbReference>
<gene>
    <name evidence="2" type="ORF">SDC9_155550</name>
</gene>
<accession>A0A645F1T2</accession>